<feature type="coiled-coil region" evidence="1">
    <location>
        <begin position="6"/>
        <end position="33"/>
    </location>
</feature>
<comment type="caution">
    <text evidence="2">The sequence shown here is derived from an EMBL/GenBank/DDBJ whole genome shotgun (WGS) entry which is preliminary data.</text>
</comment>
<dbReference type="AlphaFoldDB" id="A0A7L3Q0Z1"/>
<sequence length="163" mass="18823">LARSVLQETKSELNRLEEQQEMKNTMLEQLVTDATSQMQEKLGQLEEIVGTVQEEQEMAKAECSNCTFDFRKLLGELLQRCEKLEEDVNSLESRQTTVGKMENIIRERKQQDKELLQRMELRVSKIQGDCEELSFLSGSLQKDCEQKQKDIEVCVSKCSVVSQ</sequence>
<dbReference type="Proteomes" id="UP000551443">
    <property type="component" value="Unassembled WGS sequence"/>
</dbReference>
<reference evidence="2 3" key="1">
    <citation type="submission" date="2019-09" db="EMBL/GenBank/DDBJ databases">
        <title>Bird 10,000 Genomes (B10K) Project - Family phase.</title>
        <authorList>
            <person name="Zhang G."/>
        </authorList>
    </citation>
    <scope>NUCLEOTIDE SEQUENCE [LARGE SCALE GENOMIC DNA]</scope>
    <source>
        <strain evidence="2">OUT-0059</strain>
        <tissue evidence="2">Muscle</tissue>
    </source>
</reference>
<dbReference type="EMBL" id="VZUH01089393">
    <property type="protein sequence ID" value="NXU95420.1"/>
    <property type="molecule type" value="Genomic_DNA"/>
</dbReference>
<evidence type="ECO:0000313" key="2">
    <source>
        <dbReference type="EMBL" id="NXU95420.1"/>
    </source>
</evidence>
<evidence type="ECO:0000313" key="3">
    <source>
        <dbReference type="Proteomes" id="UP000551443"/>
    </source>
</evidence>
<proteinExistence type="predicted"/>
<feature type="non-terminal residue" evidence="2">
    <location>
        <position position="1"/>
    </location>
</feature>
<keyword evidence="3" id="KW-1185">Reference proteome</keyword>
<organism evidence="2 3">
    <name type="scientific">Xiphorhynchus elegans</name>
    <name type="common">elegant woodcreeper</name>
    <dbReference type="NCBI Taxonomy" id="269412"/>
    <lineage>
        <taxon>Eukaryota</taxon>
        <taxon>Metazoa</taxon>
        <taxon>Chordata</taxon>
        <taxon>Craniata</taxon>
        <taxon>Vertebrata</taxon>
        <taxon>Euteleostomi</taxon>
        <taxon>Archelosauria</taxon>
        <taxon>Archosauria</taxon>
        <taxon>Dinosauria</taxon>
        <taxon>Saurischia</taxon>
        <taxon>Theropoda</taxon>
        <taxon>Coelurosauria</taxon>
        <taxon>Aves</taxon>
        <taxon>Neognathae</taxon>
        <taxon>Neoaves</taxon>
        <taxon>Telluraves</taxon>
        <taxon>Australaves</taxon>
        <taxon>Passeriformes</taxon>
        <taxon>Dendrocolaptidae</taxon>
        <taxon>Xiphorhynchus</taxon>
    </lineage>
</organism>
<feature type="non-terminal residue" evidence="2">
    <location>
        <position position="163"/>
    </location>
</feature>
<name>A0A7L3Q0Z1_9DEND</name>
<gene>
    <name evidence="2" type="primary">Qrich2_1</name>
    <name evidence="2" type="ORF">XIPELE_R06872</name>
</gene>
<keyword evidence="1" id="KW-0175">Coiled coil</keyword>
<evidence type="ECO:0000256" key="1">
    <source>
        <dbReference type="SAM" id="Coils"/>
    </source>
</evidence>
<protein>
    <submittedName>
        <fullName evidence="2">QRIC2 protein</fullName>
    </submittedName>
</protein>
<accession>A0A7L3Q0Z1</accession>